<keyword evidence="1" id="KW-0812">Transmembrane</keyword>
<dbReference type="AlphaFoldDB" id="A0A2P2GPY2"/>
<evidence type="ECO:0000313" key="3">
    <source>
        <dbReference type="Proteomes" id="UP000265325"/>
    </source>
</evidence>
<feature type="transmembrane region" description="Helical" evidence="1">
    <location>
        <begin position="185"/>
        <end position="206"/>
    </location>
</feature>
<feature type="transmembrane region" description="Helical" evidence="1">
    <location>
        <begin position="75"/>
        <end position="94"/>
    </location>
</feature>
<dbReference type="NCBIfam" id="NF041646">
    <property type="entry name" value="VC0807_fam"/>
    <property type="match status" value="1"/>
</dbReference>
<feature type="transmembrane region" description="Helical" evidence="1">
    <location>
        <begin position="106"/>
        <end position="122"/>
    </location>
</feature>
<evidence type="ECO:0000256" key="1">
    <source>
        <dbReference type="SAM" id="Phobius"/>
    </source>
</evidence>
<proteinExistence type="predicted"/>
<name>A0A2P2GPY2_STREW</name>
<feature type="transmembrane region" description="Helical" evidence="1">
    <location>
        <begin position="48"/>
        <end position="68"/>
    </location>
</feature>
<keyword evidence="1" id="KW-1133">Transmembrane helix</keyword>
<keyword evidence="3" id="KW-1185">Reference proteome</keyword>
<gene>
    <name evidence="2" type="ORF">VO63_11700</name>
</gene>
<dbReference type="Proteomes" id="UP000265325">
    <property type="component" value="Unassembled WGS sequence"/>
</dbReference>
<sequence>MSAAEARPGPPARSGAATAVGWTLTIGLNVVAPVLTFGALTDRGWSDFTALLLSGVWPVVDTVVHLVWHRKTDEFAVVTLFFLALTAVVSLVGAHSARALLVKDSAVTGLFGALCLATLLAPKPLMFYFGRRFSTDGTAESHAWWNGLWQFEGFRTVMRRMTIVWGVAYLVEAAARVGLSYTLSVGAMVVANPVLIYGTLGLLVLWTIRTAKKGRAEGAARAEAAARAAGAEA</sequence>
<dbReference type="EMBL" id="LAQS01000015">
    <property type="protein sequence ID" value="KKZ73561.1"/>
    <property type="molecule type" value="Genomic_DNA"/>
</dbReference>
<evidence type="ECO:0000313" key="2">
    <source>
        <dbReference type="EMBL" id="KKZ73561.1"/>
    </source>
</evidence>
<dbReference type="RefSeq" id="WP_046907642.1">
    <property type="nucleotide sequence ID" value="NZ_BAAAXG010000027.1"/>
</dbReference>
<comment type="caution">
    <text evidence="2">The sequence shown here is derived from an EMBL/GenBank/DDBJ whole genome shotgun (WGS) entry which is preliminary data.</text>
</comment>
<keyword evidence="1" id="KW-0472">Membrane</keyword>
<protein>
    <submittedName>
        <fullName evidence="2">Membrane protein</fullName>
    </submittedName>
</protein>
<feature type="transmembrane region" description="Helical" evidence="1">
    <location>
        <begin position="12"/>
        <end position="36"/>
    </location>
</feature>
<reference evidence="2 3" key="1">
    <citation type="submission" date="2015-05" db="EMBL/GenBank/DDBJ databases">
        <title>Draft Genome assembly of Streptomyces showdoensis.</title>
        <authorList>
            <person name="Thapa K.K."/>
            <person name="Metsa-Ketela M."/>
        </authorList>
    </citation>
    <scope>NUCLEOTIDE SEQUENCE [LARGE SCALE GENOMIC DNA]</scope>
    <source>
        <strain evidence="2 3">ATCC 15227</strain>
    </source>
</reference>
<dbReference type="OrthoDB" id="7276421at2"/>
<organism evidence="2 3">
    <name type="scientific">Streptomyces showdoensis</name>
    <dbReference type="NCBI Taxonomy" id="68268"/>
    <lineage>
        <taxon>Bacteria</taxon>
        <taxon>Bacillati</taxon>
        <taxon>Actinomycetota</taxon>
        <taxon>Actinomycetes</taxon>
        <taxon>Kitasatosporales</taxon>
        <taxon>Streptomycetaceae</taxon>
        <taxon>Streptomyces</taxon>
    </lineage>
</organism>
<accession>A0A2P2GPY2</accession>
<feature type="transmembrane region" description="Helical" evidence="1">
    <location>
        <begin position="162"/>
        <end position="179"/>
    </location>
</feature>